<feature type="transmembrane region" description="Helical" evidence="7">
    <location>
        <begin position="101"/>
        <end position="123"/>
    </location>
</feature>
<gene>
    <name evidence="9" type="ORF">ACFSGJ_00125</name>
</gene>
<evidence type="ECO:0000256" key="1">
    <source>
        <dbReference type="ARBA" id="ARBA00004651"/>
    </source>
</evidence>
<keyword evidence="2 7" id="KW-0813">Transport</keyword>
<dbReference type="Pfam" id="PF19300">
    <property type="entry name" value="BPD_transp_1_N"/>
    <property type="match status" value="1"/>
</dbReference>
<dbReference type="SUPFAM" id="SSF161098">
    <property type="entry name" value="MetI-like"/>
    <property type="match status" value="1"/>
</dbReference>
<dbReference type="InterPro" id="IPR035906">
    <property type="entry name" value="MetI-like_sf"/>
</dbReference>
<keyword evidence="3" id="KW-1003">Cell membrane</keyword>
<evidence type="ECO:0000313" key="9">
    <source>
        <dbReference type="EMBL" id="MFD1910615.1"/>
    </source>
</evidence>
<accession>A0ABW4RZ64</accession>
<feature type="transmembrane region" description="Helical" evidence="7">
    <location>
        <begin position="9"/>
        <end position="30"/>
    </location>
</feature>
<organism evidence="9 10">
    <name type="scientific">Halodurantibacterium flavum</name>
    <dbReference type="NCBI Taxonomy" id="1382802"/>
    <lineage>
        <taxon>Bacteria</taxon>
        <taxon>Pseudomonadati</taxon>
        <taxon>Pseudomonadota</taxon>
        <taxon>Alphaproteobacteria</taxon>
        <taxon>Rhodobacterales</taxon>
        <taxon>Paracoccaceae</taxon>
        <taxon>Halodurantibacterium</taxon>
    </lineage>
</organism>
<protein>
    <submittedName>
        <fullName evidence="9">ABC transporter permease</fullName>
    </submittedName>
</protein>
<dbReference type="InterPro" id="IPR045621">
    <property type="entry name" value="BPD_transp_1_N"/>
</dbReference>
<dbReference type="PANTHER" id="PTHR43163:SF6">
    <property type="entry name" value="DIPEPTIDE TRANSPORT SYSTEM PERMEASE PROTEIN DPPB-RELATED"/>
    <property type="match status" value="1"/>
</dbReference>
<comment type="subcellular location">
    <subcellularLocation>
        <location evidence="1 7">Cell membrane</location>
        <topology evidence="1 7">Multi-pass membrane protein</topology>
    </subcellularLocation>
</comment>
<keyword evidence="6 7" id="KW-0472">Membrane</keyword>
<evidence type="ECO:0000256" key="2">
    <source>
        <dbReference type="ARBA" id="ARBA00022448"/>
    </source>
</evidence>
<evidence type="ECO:0000259" key="8">
    <source>
        <dbReference type="PROSITE" id="PS50928"/>
    </source>
</evidence>
<sequence length="313" mass="34011">MLNYAIKRLLTAVGIMWAVVTIVFFAMRVVPADPAEVVLGDYATPAAIEAFRVQMGLDRPLAEQYLGFMAGLLQGDLGRSLVTNQPVADQIFALFPYTLTLALSALLVGAAIGIPLGVTTAIYRNTWVDSAGRLFALLGFSMPAFYLGIVLLLVFSLGLGWFPVMHTINDGTLAEHLWKLVLPAFSLGIIQAAYITRLTRSSMLEVMGQDFVRTAHAKGLTAGKVYYKHVLRNIMIPVITAMGLYTGTVLGGAILTETVFNRPGLGKLLVGAISTRDYPLIQSGLMMFAFVVVVVNVLVDLSYALFDPRVKYE</sequence>
<comment type="caution">
    <text evidence="9">The sequence shown here is derived from an EMBL/GenBank/DDBJ whole genome shotgun (WGS) entry which is preliminary data.</text>
</comment>
<keyword evidence="4 7" id="KW-0812">Transmembrane</keyword>
<comment type="similarity">
    <text evidence="7">Belongs to the binding-protein-dependent transport system permease family.</text>
</comment>
<keyword evidence="10" id="KW-1185">Reference proteome</keyword>
<dbReference type="Proteomes" id="UP001597353">
    <property type="component" value="Unassembled WGS sequence"/>
</dbReference>
<dbReference type="PANTHER" id="PTHR43163">
    <property type="entry name" value="DIPEPTIDE TRANSPORT SYSTEM PERMEASE PROTEIN DPPB-RELATED"/>
    <property type="match status" value="1"/>
</dbReference>
<evidence type="ECO:0000256" key="5">
    <source>
        <dbReference type="ARBA" id="ARBA00022989"/>
    </source>
</evidence>
<evidence type="ECO:0000256" key="7">
    <source>
        <dbReference type="RuleBase" id="RU363032"/>
    </source>
</evidence>
<reference evidence="10" key="1">
    <citation type="journal article" date="2019" name="Int. J. Syst. Evol. Microbiol.">
        <title>The Global Catalogue of Microorganisms (GCM) 10K type strain sequencing project: providing services to taxonomists for standard genome sequencing and annotation.</title>
        <authorList>
            <consortium name="The Broad Institute Genomics Platform"/>
            <consortium name="The Broad Institute Genome Sequencing Center for Infectious Disease"/>
            <person name="Wu L."/>
            <person name="Ma J."/>
        </authorList>
    </citation>
    <scope>NUCLEOTIDE SEQUENCE [LARGE SCALE GENOMIC DNA]</scope>
    <source>
        <strain evidence="10">CGMCC 4.7242</strain>
    </source>
</reference>
<dbReference type="CDD" id="cd06261">
    <property type="entry name" value="TM_PBP2"/>
    <property type="match status" value="1"/>
</dbReference>
<dbReference type="Gene3D" id="1.10.3720.10">
    <property type="entry name" value="MetI-like"/>
    <property type="match status" value="1"/>
</dbReference>
<dbReference type="InterPro" id="IPR000515">
    <property type="entry name" value="MetI-like"/>
</dbReference>
<keyword evidence="5 7" id="KW-1133">Transmembrane helix</keyword>
<name>A0ABW4RZ64_9RHOB</name>
<evidence type="ECO:0000256" key="4">
    <source>
        <dbReference type="ARBA" id="ARBA00022692"/>
    </source>
</evidence>
<feature type="domain" description="ABC transmembrane type-1" evidence="8">
    <location>
        <begin position="95"/>
        <end position="299"/>
    </location>
</feature>
<feature type="transmembrane region" description="Helical" evidence="7">
    <location>
        <begin position="234"/>
        <end position="255"/>
    </location>
</feature>
<evidence type="ECO:0000256" key="3">
    <source>
        <dbReference type="ARBA" id="ARBA00022475"/>
    </source>
</evidence>
<feature type="transmembrane region" description="Helical" evidence="7">
    <location>
        <begin position="135"/>
        <end position="157"/>
    </location>
</feature>
<proteinExistence type="inferred from homology"/>
<dbReference type="EMBL" id="JBHUGH010000001">
    <property type="protein sequence ID" value="MFD1910615.1"/>
    <property type="molecule type" value="Genomic_DNA"/>
</dbReference>
<dbReference type="PROSITE" id="PS50928">
    <property type="entry name" value="ABC_TM1"/>
    <property type="match status" value="1"/>
</dbReference>
<feature type="transmembrane region" description="Helical" evidence="7">
    <location>
        <begin position="177"/>
        <end position="195"/>
    </location>
</feature>
<evidence type="ECO:0000256" key="6">
    <source>
        <dbReference type="ARBA" id="ARBA00023136"/>
    </source>
</evidence>
<feature type="transmembrane region" description="Helical" evidence="7">
    <location>
        <begin position="285"/>
        <end position="306"/>
    </location>
</feature>
<dbReference type="Pfam" id="PF00528">
    <property type="entry name" value="BPD_transp_1"/>
    <property type="match status" value="1"/>
</dbReference>
<evidence type="ECO:0000313" key="10">
    <source>
        <dbReference type="Proteomes" id="UP001597353"/>
    </source>
</evidence>
<dbReference type="RefSeq" id="WP_390258390.1">
    <property type="nucleotide sequence ID" value="NZ_JBHUGH010000001.1"/>
</dbReference>